<dbReference type="OrthoDB" id="4960523at2"/>
<evidence type="ECO:0000313" key="3">
    <source>
        <dbReference type="Proteomes" id="UP000198345"/>
    </source>
</evidence>
<name>A0A226HHV2_9FLAO</name>
<dbReference type="Pfam" id="PF11335">
    <property type="entry name" value="DUF3137"/>
    <property type="match status" value="1"/>
</dbReference>
<keyword evidence="1" id="KW-0472">Membrane</keyword>
<dbReference type="AlphaFoldDB" id="A0A226HHV2"/>
<dbReference type="RefSeq" id="WP_089049003.1">
    <property type="nucleotide sequence ID" value="NZ_FXTV01000006.1"/>
</dbReference>
<sequence>MDSKLNNDLSLKAILDRLETKRIDISSNIKFYSYLKKLSYLIVIVGIYYDYKIIAAVMFFLCFIFVLLGNARTKGKLESYKEEYKSEVIPLALKQINKSLVFEPNNGVPHAALENSMLFTRVIDRFVTQDFIYGMQDKTAFCFSEVRAEFKSERQTNKGIVTKWYPIFQGIIFVVDFNKNFKVSTIVRSKEFGDDLGGWLSRNVFNSGNSERVQLENASFNKEFTTYSKDQIEARYILTPKVIEGILKLNDKSDKTISLSFINSSLYVALPLKADHFEASIRTSLTGPDFFSEDRAIVQFMHDIVHELDLNTRIWGKE</sequence>
<dbReference type="EMBL" id="MUGW01000012">
    <property type="protein sequence ID" value="OXA93857.1"/>
    <property type="molecule type" value="Genomic_DNA"/>
</dbReference>
<keyword evidence="3" id="KW-1185">Reference proteome</keyword>
<dbReference type="InterPro" id="IPR021484">
    <property type="entry name" value="DUF3137"/>
</dbReference>
<feature type="transmembrane region" description="Helical" evidence="1">
    <location>
        <begin position="40"/>
        <end position="68"/>
    </location>
</feature>
<gene>
    <name evidence="2" type="ORF">B0A66_06325</name>
</gene>
<comment type="caution">
    <text evidence="2">The sequence shown here is derived from an EMBL/GenBank/DDBJ whole genome shotgun (WGS) entry which is preliminary data.</text>
</comment>
<proteinExistence type="predicted"/>
<organism evidence="2 3">
    <name type="scientific">Flavobacterium hercynium</name>
    <dbReference type="NCBI Taxonomy" id="387094"/>
    <lineage>
        <taxon>Bacteria</taxon>
        <taxon>Pseudomonadati</taxon>
        <taxon>Bacteroidota</taxon>
        <taxon>Flavobacteriia</taxon>
        <taxon>Flavobacteriales</taxon>
        <taxon>Flavobacteriaceae</taxon>
        <taxon>Flavobacterium</taxon>
    </lineage>
</organism>
<evidence type="ECO:0000256" key="1">
    <source>
        <dbReference type="SAM" id="Phobius"/>
    </source>
</evidence>
<evidence type="ECO:0000313" key="2">
    <source>
        <dbReference type="EMBL" id="OXA93857.1"/>
    </source>
</evidence>
<reference evidence="2 3" key="1">
    <citation type="submission" date="2016-11" db="EMBL/GenBank/DDBJ databases">
        <title>Whole genomes of Flavobacteriaceae.</title>
        <authorList>
            <person name="Stine C."/>
            <person name="Li C."/>
            <person name="Tadesse D."/>
        </authorList>
    </citation>
    <scope>NUCLEOTIDE SEQUENCE [LARGE SCALE GENOMIC DNA]</scope>
    <source>
        <strain evidence="2 3">DSM 18292</strain>
    </source>
</reference>
<accession>A0A226HHV2</accession>
<keyword evidence="1" id="KW-1133">Transmembrane helix</keyword>
<keyword evidence="1" id="KW-0812">Transmembrane</keyword>
<dbReference type="Proteomes" id="UP000198345">
    <property type="component" value="Unassembled WGS sequence"/>
</dbReference>
<protein>
    <submittedName>
        <fullName evidence="2">Galanin</fullName>
    </submittedName>
</protein>